<evidence type="ECO:0000313" key="1">
    <source>
        <dbReference type="EMBL" id="TLS46296.1"/>
    </source>
</evidence>
<comment type="caution">
    <text evidence="1">The sequence shown here is derived from an EMBL/GenBank/DDBJ whole genome shotgun (WGS) entry which is preliminary data.</text>
</comment>
<reference evidence="1 2" key="1">
    <citation type="submission" date="2019-05" db="EMBL/GenBank/DDBJ databases">
        <title>Streptomyces sp. NEAU-C151, a novel actinomycete isolated from soil.</title>
        <authorList>
            <person name="Han L."/>
            <person name="Jiang H."/>
        </authorList>
    </citation>
    <scope>NUCLEOTIDE SEQUENCE [LARGE SCALE GENOMIC DNA]</scope>
    <source>
        <strain evidence="1 2">NEAU-C151</strain>
    </source>
</reference>
<dbReference type="EMBL" id="VBZC01000009">
    <property type="protein sequence ID" value="TLS46296.1"/>
    <property type="molecule type" value="Genomic_DNA"/>
</dbReference>
<sequence length="177" mass="19899">MNDASGPQTFASPLKPVDLRTIAPEREALAGWLDYHRAELLRKLDGLTEEQAARRVVPSLTTLHGLVRHLTKVEFVWFVNVIKQSEEPAPFGWPKRRDGDFLLDDGATLAEDVACSLAACERSREIFAGVSLDDVCTHHRFGDLDVRCIMMHMIREYAQHNGHADVIRELIHGSTQS</sequence>
<organism evidence="1 2">
    <name type="scientific">Streptomyces montanus</name>
    <dbReference type="NCBI Taxonomy" id="2580423"/>
    <lineage>
        <taxon>Bacteria</taxon>
        <taxon>Bacillati</taxon>
        <taxon>Actinomycetota</taxon>
        <taxon>Actinomycetes</taxon>
        <taxon>Kitasatosporales</taxon>
        <taxon>Streptomycetaceae</taxon>
        <taxon>Streptomyces</taxon>
    </lineage>
</organism>
<accession>A0A5R9FWF2</accession>
<dbReference type="AlphaFoldDB" id="A0A5R9FWF2"/>
<dbReference type="Pfam" id="PF04978">
    <property type="entry name" value="MST"/>
    <property type="match status" value="1"/>
</dbReference>
<dbReference type="InterPro" id="IPR034660">
    <property type="entry name" value="DinB/YfiT-like"/>
</dbReference>
<protein>
    <submittedName>
        <fullName evidence="1">DinB family protein</fullName>
    </submittedName>
</protein>
<proteinExistence type="predicted"/>
<keyword evidence="2" id="KW-1185">Reference proteome</keyword>
<dbReference type="InterPro" id="IPR007061">
    <property type="entry name" value="MST-like"/>
</dbReference>
<evidence type="ECO:0000313" key="2">
    <source>
        <dbReference type="Proteomes" id="UP000305906"/>
    </source>
</evidence>
<dbReference type="Proteomes" id="UP000305906">
    <property type="component" value="Unassembled WGS sequence"/>
</dbReference>
<dbReference type="SUPFAM" id="SSF109854">
    <property type="entry name" value="DinB/YfiT-like putative metalloenzymes"/>
    <property type="match status" value="1"/>
</dbReference>
<name>A0A5R9FWF2_9ACTN</name>
<gene>
    <name evidence="1" type="ORF">FE633_10190</name>
</gene>
<dbReference type="RefSeq" id="WP_138044793.1">
    <property type="nucleotide sequence ID" value="NZ_VBZC01000009.1"/>
</dbReference>
<dbReference type="Gene3D" id="1.20.120.450">
    <property type="entry name" value="dinb family like domain"/>
    <property type="match status" value="1"/>
</dbReference>